<evidence type="ECO:0000256" key="1">
    <source>
        <dbReference type="SAM" id="SignalP"/>
    </source>
</evidence>
<keyword evidence="1" id="KW-0732">Signal</keyword>
<evidence type="ECO:0000313" key="2">
    <source>
        <dbReference type="EMBL" id="OGC88589.1"/>
    </source>
</evidence>
<feature type="signal peptide" evidence="1">
    <location>
        <begin position="1"/>
        <end position="29"/>
    </location>
</feature>
<accession>A0A1F4Y3Q9</accession>
<dbReference type="AlphaFoldDB" id="A0A1F4Y3Q9"/>
<proteinExistence type="predicted"/>
<dbReference type="STRING" id="1797247.A2419_02905"/>
<gene>
    <name evidence="2" type="ORF">A2419_02905</name>
</gene>
<organism evidence="2 3">
    <name type="scientific">Candidatus Adlerbacteria bacterium RIFOXYC1_FULL_48_26</name>
    <dbReference type="NCBI Taxonomy" id="1797247"/>
    <lineage>
        <taxon>Bacteria</taxon>
        <taxon>Candidatus Adleribacteriota</taxon>
    </lineage>
</organism>
<dbReference type="EMBL" id="MEXB01000007">
    <property type="protein sequence ID" value="OGC88589.1"/>
    <property type="molecule type" value="Genomic_DNA"/>
</dbReference>
<sequence length="123" mass="13529">MSAIRNIFLVAVCAAVLVFAGCNVNEARAHDPLTHQANGYSSAKNKSKGLCCDGNDFTYINPYSWERTDKGFRVHIQGKSIDVPADAEVENMKNPDGEAKVWLYLDADTNTLKARCFMPGIES</sequence>
<name>A0A1F4Y3Q9_9BACT</name>
<comment type="caution">
    <text evidence="2">The sequence shown here is derived from an EMBL/GenBank/DDBJ whole genome shotgun (WGS) entry which is preliminary data.</text>
</comment>
<reference evidence="2 3" key="1">
    <citation type="journal article" date="2016" name="Nat. Commun.">
        <title>Thousands of microbial genomes shed light on interconnected biogeochemical processes in an aquifer system.</title>
        <authorList>
            <person name="Anantharaman K."/>
            <person name="Brown C.T."/>
            <person name="Hug L.A."/>
            <person name="Sharon I."/>
            <person name="Castelle C.J."/>
            <person name="Probst A.J."/>
            <person name="Thomas B.C."/>
            <person name="Singh A."/>
            <person name="Wilkins M.J."/>
            <person name="Karaoz U."/>
            <person name="Brodie E.L."/>
            <person name="Williams K.H."/>
            <person name="Hubbard S.S."/>
            <person name="Banfield J.F."/>
        </authorList>
    </citation>
    <scope>NUCLEOTIDE SEQUENCE [LARGE SCALE GENOMIC DNA]</scope>
</reference>
<dbReference type="PROSITE" id="PS51257">
    <property type="entry name" value="PROKAR_LIPOPROTEIN"/>
    <property type="match status" value="1"/>
</dbReference>
<evidence type="ECO:0008006" key="4">
    <source>
        <dbReference type="Google" id="ProtNLM"/>
    </source>
</evidence>
<evidence type="ECO:0000313" key="3">
    <source>
        <dbReference type="Proteomes" id="UP000176568"/>
    </source>
</evidence>
<feature type="chain" id="PRO_5009515547" description="Secreted protein" evidence="1">
    <location>
        <begin position="30"/>
        <end position="123"/>
    </location>
</feature>
<dbReference type="Proteomes" id="UP000176568">
    <property type="component" value="Unassembled WGS sequence"/>
</dbReference>
<protein>
    <recommendedName>
        <fullName evidence="4">Secreted protein</fullName>
    </recommendedName>
</protein>